<reference evidence="2 3" key="1">
    <citation type="submission" date="2019-05" db="EMBL/GenBank/DDBJ databases">
        <title>Another draft genome of Portunus trituberculatus and its Hox gene families provides insights of decapod evolution.</title>
        <authorList>
            <person name="Jeong J.-H."/>
            <person name="Song I."/>
            <person name="Kim S."/>
            <person name="Choi T."/>
            <person name="Kim D."/>
            <person name="Ryu S."/>
            <person name="Kim W."/>
        </authorList>
    </citation>
    <scope>NUCLEOTIDE SEQUENCE [LARGE SCALE GENOMIC DNA]</scope>
    <source>
        <tissue evidence="2">Muscle</tissue>
    </source>
</reference>
<evidence type="ECO:0000313" key="2">
    <source>
        <dbReference type="EMBL" id="MPC92482.1"/>
    </source>
</evidence>
<keyword evidence="3" id="KW-1185">Reference proteome</keyword>
<dbReference type="EMBL" id="VSRR010091417">
    <property type="protein sequence ID" value="MPC92482.1"/>
    <property type="molecule type" value="Genomic_DNA"/>
</dbReference>
<comment type="caution">
    <text evidence="2">The sequence shown here is derived from an EMBL/GenBank/DDBJ whole genome shotgun (WGS) entry which is preliminary data.</text>
</comment>
<proteinExistence type="predicted"/>
<gene>
    <name evidence="2" type="ORF">E2C01_087574</name>
</gene>
<dbReference type="Proteomes" id="UP000324222">
    <property type="component" value="Unassembled WGS sequence"/>
</dbReference>
<evidence type="ECO:0000256" key="1">
    <source>
        <dbReference type="SAM" id="MobiDB-lite"/>
    </source>
</evidence>
<dbReference type="AlphaFoldDB" id="A0A5B7J8H5"/>
<evidence type="ECO:0000313" key="3">
    <source>
        <dbReference type="Proteomes" id="UP000324222"/>
    </source>
</evidence>
<feature type="region of interest" description="Disordered" evidence="1">
    <location>
        <begin position="24"/>
        <end position="44"/>
    </location>
</feature>
<accession>A0A5B7J8H5</accession>
<organism evidence="2 3">
    <name type="scientific">Portunus trituberculatus</name>
    <name type="common">Swimming crab</name>
    <name type="synonym">Neptunus trituberculatus</name>
    <dbReference type="NCBI Taxonomy" id="210409"/>
    <lineage>
        <taxon>Eukaryota</taxon>
        <taxon>Metazoa</taxon>
        <taxon>Ecdysozoa</taxon>
        <taxon>Arthropoda</taxon>
        <taxon>Crustacea</taxon>
        <taxon>Multicrustacea</taxon>
        <taxon>Malacostraca</taxon>
        <taxon>Eumalacostraca</taxon>
        <taxon>Eucarida</taxon>
        <taxon>Decapoda</taxon>
        <taxon>Pleocyemata</taxon>
        <taxon>Brachyura</taxon>
        <taxon>Eubrachyura</taxon>
        <taxon>Portunoidea</taxon>
        <taxon>Portunidae</taxon>
        <taxon>Portuninae</taxon>
        <taxon>Portunus</taxon>
    </lineage>
</organism>
<sequence length="144" mass="16103">MYIHYTLTNPISVRDGGRSRELVWSRSSGSPTRDGHHTHHSTYGEAVRLSPRMPRGEGRAVTQCLLRGDTVAARRVTHYGSELSWSAQVHCLWTQLRGVEPDASHRRASGRHRVAELGHKGTIAVTSAGEKWMSSFLYRDVINA</sequence>
<protein>
    <submittedName>
        <fullName evidence="2">Uncharacterized protein</fullName>
    </submittedName>
</protein>
<name>A0A5B7J8H5_PORTR</name>